<comment type="caution">
    <text evidence="2">The sequence shown here is derived from an EMBL/GenBank/DDBJ whole genome shotgun (WGS) entry which is preliminary data.</text>
</comment>
<dbReference type="PANTHER" id="PTHR20992:SF9">
    <property type="entry name" value="AT15442P-RELATED"/>
    <property type="match status" value="1"/>
</dbReference>
<proteinExistence type="predicted"/>
<dbReference type="Proteomes" id="UP001501126">
    <property type="component" value="Unassembled WGS sequence"/>
</dbReference>
<keyword evidence="3" id="KW-1185">Reference proteome</keyword>
<keyword evidence="1" id="KW-0472">Membrane</keyword>
<dbReference type="PANTHER" id="PTHR20992">
    <property type="entry name" value="AT15442P-RELATED"/>
    <property type="match status" value="1"/>
</dbReference>
<keyword evidence="1" id="KW-1133">Transmembrane helix</keyword>
<dbReference type="Pfam" id="PF04087">
    <property type="entry name" value="DUF389"/>
    <property type="match status" value="1"/>
</dbReference>
<protein>
    <submittedName>
        <fullName evidence="2">DUF389 domain-containing protein</fullName>
    </submittedName>
</protein>
<reference evidence="3" key="1">
    <citation type="journal article" date="2019" name="Int. J. Syst. Evol. Microbiol.">
        <title>The Global Catalogue of Microorganisms (GCM) 10K type strain sequencing project: providing services to taxonomists for standard genome sequencing and annotation.</title>
        <authorList>
            <consortium name="The Broad Institute Genomics Platform"/>
            <consortium name="The Broad Institute Genome Sequencing Center for Infectious Disease"/>
            <person name="Wu L."/>
            <person name="Ma J."/>
        </authorList>
    </citation>
    <scope>NUCLEOTIDE SEQUENCE [LARGE SCALE GENOMIC DNA]</scope>
    <source>
        <strain evidence="3">JCM 16083</strain>
    </source>
</reference>
<feature type="transmembrane region" description="Helical" evidence="1">
    <location>
        <begin position="49"/>
        <end position="70"/>
    </location>
</feature>
<feature type="transmembrane region" description="Helical" evidence="1">
    <location>
        <begin position="200"/>
        <end position="223"/>
    </location>
</feature>
<gene>
    <name evidence="2" type="ORF">GCM10009118_13460</name>
</gene>
<accession>A0ABP3Y2F3</accession>
<feature type="transmembrane region" description="Helical" evidence="1">
    <location>
        <begin position="243"/>
        <end position="263"/>
    </location>
</feature>
<evidence type="ECO:0000256" key="1">
    <source>
        <dbReference type="SAM" id="Phobius"/>
    </source>
</evidence>
<evidence type="ECO:0000313" key="2">
    <source>
        <dbReference type="EMBL" id="GAA0874938.1"/>
    </source>
</evidence>
<keyword evidence="1" id="KW-0812">Transmembrane</keyword>
<name>A0ABP3Y2F3_9FLAO</name>
<dbReference type="InterPro" id="IPR005240">
    <property type="entry name" value="DUF389"/>
</dbReference>
<dbReference type="EMBL" id="BAAAFH010000007">
    <property type="protein sequence ID" value="GAA0874938.1"/>
    <property type="molecule type" value="Genomic_DNA"/>
</dbReference>
<feature type="transmembrane region" description="Helical" evidence="1">
    <location>
        <begin position="173"/>
        <end position="194"/>
    </location>
</feature>
<evidence type="ECO:0000313" key="3">
    <source>
        <dbReference type="Proteomes" id="UP001501126"/>
    </source>
</evidence>
<sequence length="456" mass="50925">MKAETKNYFIFVVASLYTMANIKQILEYLKLDGDVDDFEIIHKNIEKDIIFKGTNLWILVFAIIVASVGLNMNSTAVIIGAMLISPLMGPINGMGYSIATYNFPLFRKAIKNFGFAVGASLVASTVYFAITPISTAHSELLARTSPTIYDVLIALFGGLAGIVAISSKQKGNVIPGVAIATALMPPLCTAGYGLATGQFYYFFGAFYLFTINTVFIAISAMVVSQILKFPIRTLVDTNRKSVVNRWISVVIVVTIIPSIYFGYGLVQKEKFIDNATKFVNNVLVFEGNFLIKNVVDGDRREVTLVYGGNALTDEQKLKIRMKAADFGLDRSSILVEQGVAFDKGDPSVLQVERLKAEMISQNEKLKEKDAEINVLKTRNDIGKELLAEIKTIYPKTDVCIYSEATKFTDSLRNSEQLALVVFHSYSEEYTAEEKNQIRKWIRQRLKTEAIRVYFYY</sequence>
<feature type="transmembrane region" description="Helical" evidence="1">
    <location>
        <begin position="113"/>
        <end position="135"/>
    </location>
</feature>
<feature type="transmembrane region" description="Helical" evidence="1">
    <location>
        <begin position="76"/>
        <end position="101"/>
    </location>
</feature>
<organism evidence="2 3">
    <name type="scientific">Wandonia haliotis</name>
    <dbReference type="NCBI Taxonomy" id="574963"/>
    <lineage>
        <taxon>Bacteria</taxon>
        <taxon>Pseudomonadati</taxon>
        <taxon>Bacteroidota</taxon>
        <taxon>Flavobacteriia</taxon>
        <taxon>Flavobacteriales</taxon>
        <taxon>Crocinitomicaceae</taxon>
        <taxon>Wandonia</taxon>
    </lineage>
</organism>
<feature type="transmembrane region" description="Helical" evidence="1">
    <location>
        <begin position="147"/>
        <end position="166"/>
    </location>
</feature>